<gene>
    <name evidence="2" type="ORF">AAFF_G00148920</name>
</gene>
<organism evidence="2 3">
    <name type="scientific">Aldrovandia affinis</name>
    <dbReference type="NCBI Taxonomy" id="143900"/>
    <lineage>
        <taxon>Eukaryota</taxon>
        <taxon>Metazoa</taxon>
        <taxon>Chordata</taxon>
        <taxon>Craniata</taxon>
        <taxon>Vertebrata</taxon>
        <taxon>Euteleostomi</taxon>
        <taxon>Actinopterygii</taxon>
        <taxon>Neopterygii</taxon>
        <taxon>Teleostei</taxon>
        <taxon>Notacanthiformes</taxon>
        <taxon>Halosauridae</taxon>
        <taxon>Aldrovandia</taxon>
    </lineage>
</organism>
<keyword evidence="3" id="KW-1185">Reference proteome</keyword>
<proteinExistence type="predicted"/>
<evidence type="ECO:0000256" key="1">
    <source>
        <dbReference type="SAM" id="MobiDB-lite"/>
    </source>
</evidence>
<evidence type="ECO:0000313" key="2">
    <source>
        <dbReference type="EMBL" id="KAJ8351121.1"/>
    </source>
</evidence>
<dbReference type="EMBL" id="JAINUG010002033">
    <property type="protein sequence ID" value="KAJ8351121.1"/>
    <property type="molecule type" value="Genomic_DNA"/>
</dbReference>
<name>A0AAD7R0Y9_9TELE</name>
<comment type="caution">
    <text evidence="2">The sequence shown here is derived from an EMBL/GenBank/DDBJ whole genome shotgun (WGS) entry which is preliminary data.</text>
</comment>
<dbReference type="Proteomes" id="UP001221898">
    <property type="component" value="Unassembled WGS sequence"/>
</dbReference>
<evidence type="ECO:0000313" key="3">
    <source>
        <dbReference type="Proteomes" id="UP001221898"/>
    </source>
</evidence>
<feature type="region of interest" description="Disordered" evidence="1">
    <location>
        <begin position="1"/>
        <end position="21"/>
    </location>
</feature>
<protein>
    <submittedName>
        <fullName evidence="2">Uncharacterized protein</fullName>
    </submittedName>
</protein>
<reference evidence="2" key="1">
    <citation type="journal article" date="2023" name="Science">
        <title>Genome structures resolve the early diversification of teleost fishes.</title>
        <authorList>
            <person name="Parey E."/>
            <person name="Louis A."/>
            <person name="Montfort J."/>
            <person name="Bouchez O."/>
            <person name="Roques C."/>
            <person name="Iampietro C."/>
            <person name="Lluch J."/>
            <person name="Castinel A."/>
            <person name="Donnadieu C."/>
            <person name="Desvignes T."/>
            <person name="Floi Bucao C."/>
            <person name="Jouanno E."/>
            <person name="Wen M."/>
            <person name="Mejri S."/>
            <person name="Dirks R."/>
            <person name="Jansen H."/>
            <person name="Henkel C."/>
            <person name="Chen W.J."/>
            <person name="Zahm M."/>
            <person name="Cabau C."/>
            <person name="Klopp C."/>
            <person name="Thompson A.W."/>
            <person name="Robinson-Rechavi M."/>
            <person name="Braasch I."/>
            <person name="Lecointre G."/>
            <person name="Bobe J."/>
            <person name="Postlethwait J.H."/>
            <person name="Berthelot C."/>
            <person name="Roest Crollius H."/>
            <person name="Guiguen Y."/>
        </authorList>
    </citation>
    <scope>NUCLEOTIDE SEQUENCE</scope>
    <source>
        <strain evidence="2">NC1722</strain>
    </source>
</reference>
<dbReference type="AlphaFoldDB" id="A0AAD7R0Y9"/>
<accession>A0AAD7R0Y9</accession>
<sequence>MHIGCPAIPMQGTSPSDSERRCQGSARLLCGIETGRDTNQNKGGGKEAARTSVFMSCQGADKRLRPADAPSQAGVGFSALCVRHSATAAAQRLRSASSRGQGEEGRWRVLTLLLDVSGELSCRGFESVASGAVGLPVTVHKRRSAASCGARCPQVSRRGRRRWRLIGAQAENLLSITLNSSIANV</sequence>